<gene>
    <name evidence="1" type="ORF">AB205_0162730</name>
</gene>
<evidence type="ECO:0000313" key="2">
    <source>
        <dbReference type="Proteomes" id="UP000228934"/>
    </source>
</evidence>
<proteinExistence type="predicted"/>
<dbReference type="EMBL" id="KV930973">
    <property type="protein sequence ID" value="PIO31538.1"/>
    <property type="molecule type" value="Genomic_DNA"/>
</dbReference>
<dbReference type="AlphaFoldDB" id="A0A2G9RUF8"/>
<accession>A0A2G9RUF8</accession>
<evidence type="ECO:0000313" key="1">
    <source>
        <dbReference type="EMBL" id="PIO31538.1"/>
    </source>
</evidence>
<keyword evidence="2" id="KW-1185">Reference proteome</keyword>
<dbReference type="Proteomes" id="UP000228934">
    <property type="component" value="Unassembled WGS sequence"/>
</dbReference>
<name>A0A2G9RUF8_AQUCT</name>
<feature type="non-terminal residue" evidence="1">
    <location>
        <position position="1"/>
    </location>
</feature>
<protein>
    <submittedName>
        <fullName evidence="1">Uncharacterized protein</fullName>
    </submittedName>
</protein>
<reference evidence="2" key="1">
    <citation type="journal article" date="2017" name="Nat. Commun.">
        <title>The North American bullfrog draft genome provides insight into hormonal regulation of long noncoding RNA.</title>
        <authorList>
            <person name="Hammond S.A."/>
            <person name="Warren R.L."/>
            <person name="Vandervalk B.P."/>
            <person name="Kucuk E."/>
            <person name="Khan H."/>
            <person name="Gibb E.A."/>
            <person name="Pandoh P."/>
            <person name="Kirk H."/>
            <person name="Zhao Y."/>
            <person name="Jones M."/>
            <person name="Mungall A.J."/>
            <person name="Coope R."/>
            <person name="Pleasance S."/>
            <person name="Moore R.A."/>
            <person name="Holt R.A."/>
            <person name="Round J.M."/>
            <person name="Ohora S."/>
            <person name="Walle B.V."/>
            <person name="Veldhoen N."/>
            <person name="Helbing C.C."/>
            <person name="Birol I."/>
        </authorList>
    </citation>
    <scope>NUCLEOTIDE SEQUENCE [LARGE SCALE GENOMIC DNA]</scope>
</reference>
<organism evidence="1 2">
    <name type="scientific">Aquarana catesbeiana</name>
    <name type="common">American bullfrog</name>
    <name type="synonym">Rana catesbeiana</name>
    <dbReference type="NCBI Taxonomy" id="8400"/>
    <lineage>
        <taxon>Eukaryota</taxon>
        <taxon>Metazoa</taxon>
        <taxon>Chordata</taxon>
        <taxon>Craniata</taxon>
        <taxon>Vertebrata</taxon>
        <taxon>Euteleostomi</taxon>
        <taxon>Amphibia</taxon>
        <taxon>Batrachia</taxon>
        <taxon>Anura</taxon>
        <taxon>Neobatrachia</taxon>
        <taxon>Ranoidea</taxon>
        <taxon>Ranidae</taxon>
        <taxon>Aquarana</taxon>
    </lineage>
</organism>
<sequence>DPAGQWHTLNVCILCRARGPYGRLGPLCTYHTVLYAAVMPVTCGCSTNENNSTYAGTACDNMLTSGSWCSKCLGDANKLKHSEKKPINCSLTVPIKRSHCAYQLQPLYHQTQPLCHQTQPLCPSNAATVPIKCCHCAHQMVPLCSSNAATVPSNAAAVPINCSHCAHQLLPLCPSNAATVPIKCSHCAHKMLPLCHTNAATVPIECCHCAIKCCHRAIECRHCDPPCPLAVCLALTLSRRPITTPVISANQVMGNRPEHLIGGEAVQC</sequence>